<keyword evidence="1" id="KW-0547">Nucleotide-binding</keyword>
<name>W2SAU1_CYPE1</name>
<protein>
    <recommendedName>
        <fullName evidence="4">SNF2 N-terminal domain-containing protein</fullName>
    </recommendedName>
</protein>
<dbReference type="Proteomes" id="UP000030752">
    <property type="component" value="Unassembled WGS sequence"/>
</dbReference>
<dbReference type="EMBL" id="KB822712">
    <property type="protein sequence ID" value="ETN45817.1"/>
    <property type="molecule type" value="Genomic_DNA"/>
</dbReference>
<gene>
    <name evidence="5" type="ORF">HMPREF1541_09650</name>
</gene>
<keyword evidence="2" id="KW-0067">ATP-binding</keyword>
<evidence type="ECO:0000313" key="6">
    <source>
        <dbReference type="Proteomes" id="UP000030752"/>
    </source>
</evidence>
<evidence type="ECO:0000259" key="4">
    <source>
        <dbReference type="Pfam" id="PF00176"/>
    </source>
</evidence>
<feature type="compositionally biased region" description="Basic and acidic residues" evidence="3">
    <location>
        <begin position="1"/>
        <end position="12"/>
    </location>
</feature>
<evidence type="ECO:0000256" key="3">
    <source>
        <dbReference type="SAM" id="MobiDB-lite"/>
    </source>
</evidence>
<organism evidence="5 6">
    <name type="scientific">Cyphellophora europaea (strain CBS 101466)</name>
    <name type="common">Phialophora europaea</name>
    <dbReference type="NCBI Taxonomy" id="1220924"/>
    <lineage>
        <taxon>Eukaryota</taxon>
        <taxon>Fungi</taxon>
        <taxon>Dikarya</taxon>
        <taxon>Ascomycota</taxon>
        <taxon>Pezizomycotina</taxon>
        <taxon>Eurotiomycetes</taxon>
        <taxon>Chaetothyriomycetidae</taxon>
        <taxon>Chaetothyriales</taxon>
        <taxon>Cyphellophoraceae</taxon>
        <taxon>Cyphellophora</taxon>
    </lineage>
</organism>
<dbReference type="Pfam" id="PF00176">
    <property type="entry name" value="SNF2-rel_dom"/>
    <property type="match status" value="1"/>
</dbReference>
<reference evidence="5 6" key="1">
    <citation type="submission" date="2013-03" db="EMBL/GenBank/DDBJ databases">
        <title>The Genome Sequence of Phialophora europaea CBS 101466.</title>
        <authorList>
            <consortium name="The Broad Institute Genomics Platform"/>
            <person name="Cuomo C."/>
            <person name="de Hoog S."/>
            <person name="Gorbushina A."/>
            <person name="Walker B."/>
            <person name="Young S.K."/>
            <person name="Zeng Q."/>
            <person name="Gargeya S."/>
            <person name="Fitzgerald M."/>
            <person name="Haas B."/>
            <person name="Abouelleil A."/>
            <person name="Allen A.W."/>
            <person name="Alvarado L."/>
            <person name="Arachchi H.M."/>
            <person name="Berlin A.M."/>
            <person name="Chapman S.B."/>
            <person name="Gainer-Dewar J."/>
            <person name="Goldberg J."/>
            <person name="Griggs A."/>
            <person name="Gujja S."/>
            <person name="Hansen M."/>
            <person name="Howarth C."/>
            <person name="Imamovic A."/>
            <person name="Ireland A."/>
            <person name="Larimer J."/>
            <person name="McCowan C."/>
            <person name="Murphy C."/>
            <person name="Pearson M."/>
            <person name="Poon T.W."/>
            <person name="Priest M."/>
            <person name="Roberts A."/>
            <person name="Saif S."/>
            <person name="Shea T."/>
            <person name="Sisk P."/>
            <person name="Sykes S."/>
            <person name="Wortman J."/>
            <person name="Nusbaum C."/>
            <person name="Birren B."/>
        </authorList>
    </citation>
    <scope>NUCLEOTIDE SEQUENCE [LARGE SCALE GENOMIC DNA]</scope>
    <source>
        <strain evidence="5 6">CBS 101466</strain>
    </source>
</reference>
<sequence length="229" mass="25398">MKELPLCDKEQEVPDNNNSKKAQERFQAMEDLVKAFRKTLATTAIERPPLPEATIKNFLFQTGQQVKVVHNTFPSLAKIKALSQGTMGVSVQSEASMIAPHDNDKYTAKDKCKAWNKIRYVSAEIAAQGVQAIRIPNSPYQPVVSQIFAAGWMDKIESKAVGSGILAFDAGIGKTLSCLLHHYNQYRKKLLAYNTRVATAGSKKEKLPIYKPSIMICPAVVVAVWFTEI</sequence>
<accession>W2SAU1</accession>
<dbReference type="AlphaFoldDB" id="W2SAU1"/>
<evidence type="ECO:0000256" key="1">
    <source>
        <dbReference type="ARBA" id="ARBA00022741"/>
    </source>
</evidence>
<proteinExistence type="predicted"/>
<feature type="region of interest" description="Disordered" evidence="3">
    <location>
        <begin position="1"/>
        <end position="20"/>
    </location>
</feature>
<dbReference type="GeneID" id="19976989"/>
<evidence type="ECO:0000256" key="2">
    <source>
        <dbReference type="ARBA" id="ARBA00022840"/>
    </source>
</evidence>
<dbReference type="GO" id="GO:0005524">
    <property type="term" value="F:ATP binding"/>
    <property type="evidence" value="ECO:0007669"/>
    <property type="project" value="InterPro"/>
</dbReference>
<dbReference type="HOGENOM" id="CLU_1209785_0_0_1"/>
<evidence type="ECO:0000313" key="5">
    <source>
        <dbReference type="EMBL" id="ETN45817.1"/>
    </source>
</evidence>
<dbReference type="InterPro" id="IPR000330">
    <property type="entry name" value="SNF2_N"/>
</dbReference>
<keyword evidence="6" id="KW-1185">Reference proteome</keyword>
<dbReference type="VEuPathDB" id="FungiDB:HMPREF1541_09650"/>
<dbReference type="RefSeq" id="XP_008712545.1">
    <property type="nucleotide sequence ID" value="XM_008714323.1"/>
</dbReference>
<feature type="domain" description="SNF2 N-terminal" evidence="4">
    <location>
        <begin position="146"/>
        <end position="229"/>
    </location>
</feature>
<dbReference type="InParanoid" id="W2SAU1"/>